<comment type="cofactor">
    <cofactor evidence="1 6">
        <name>Mg(2+)</name>
        <dbReference type="ChEBI" id="CHEBI:18420"/>
    </cofactor>
</comment>
<organism evidence="7 8">
    <name type="scientific">Malassezia restricta (strain ATCC 96810 / NBRC 103918 / CBS 7877)</name>
    <name type="common">Seborrheic dermatitis infection agent</name>
    <dbReference type="NCBI Taxonomy" id="425264"/>
    <lineage>
        <taxon>Eukaryota</taxon>
        <taxon>Fungi</taxon>
        <taxon>Dikarya</taxon>
        <taxon>Basidiomycota</taxon>
        <taxon>Ustilaginomycotina</taxon>
        <taxon>Malasseziomycetes</taxon>
        <taxon>Malasseziales</taxon>
        <taxon>Malasseziaceae</taxon>
        <taxon>Malassezia</taxon>
    </lineage>
</organism>
<dbReference type="STRING" id="425264.A0A3G2RZ82"/>
<keyword evidence="2 6" id="KW-0479">Metal-binding</keyword>
<dbReference type="InterPro" id="IPR006384">
    <property type="entry name" value="HAD_hydro_PyrdxlP_Pase-like"/>
</dbReference>
<feature type="binding site" evidence="6">
    <location>
        <position position="37"/>
    </location>
    <ligand>
        <name>Mg(2+)</name>
        <dbReference type="ChEBI" id="CHEBI:18420"/>
    </ligand>
</feature>
<protein>
    <submittedName>
        <fullName evidence="7">Inorganic pyrophosphatase 1</fullName>
        <ecNumber evidence="7">3.6.1.1</ecNumber>
    </submittedName>
</protein>
<evidence type="ECO:0000256" key="2">
    <source>
        <dbReference type="ARBA" id="ARBA00022723"/>
    </source>
</evidence>
<feature type="active site" description="Proton donor" evidence="5">
    <location>
        <position position="37"/>
    </location>
</feature>
<keyword evidence="8" id="KW-1185">Reference proteome</keyword>
<feature type="binding site" evidence="6">
    <location>
        <position position="211"/>
    </location>
    <ligand>
        <name>Mg(2+)</name>
        <dbReference type="ChEBI" id="CHEBI:18420"/>
    </ligand>
</feature>
<dbReference type="SUPFAM" id="SSF56784">
    <property type="entry name" value="HAD-like"/>
    <property type="match status" value="1"/>
</dbReference>
<feature type="active site" description="Nucleophile" evidence="5">
    <location>
        <position position="35"/>
    </location>
</feature>
<dbReference type="EMBL" id="CP033148">
    <property type="protein sequence ID" value="AYO41091.1"/>
    <property type="molecule type" value="Genomic_DNA"/>
</dbReference>
<evidence type="ECO:0000256" key="5">
    <source>
        <dbReference type="PIRSR" id="PIRSR031051-1"/>
    </source>
</evidence>
<keyword evidence="4 6" id="KW-0460">Magnesium</keyword>
<dbReference type="PANTHER" id="PTHR20889:SF12">
    <property type="entry name" value="LP01149P"/>
    <property type="match status" value="1"/>
</dbReference>
<evidence type="ECO:0000256" key="6">
    <source>
        <dbReference type="PIRSR" id="PIRSR031051-3"/>
    </source>
</evidence>
<dbReference type="InterPro" id="IPR016965">
    <property type="entry name" value="Pase_PHOSPHO-typ"/>
</dbReference>
<evidence type="ECO:0000256" key="4">
    <source>
        <dbReference type="ARBA" id="ARBA00022842"/>
    </source>
</evidence>
<name>A0A3G2RZ82_MALR7</name>
<reference evidence="7 8" key="1">
    <citation type="submission" date="2018-10" db="EMBL/GenBank/DDBJ databases">
        <title>Complete genome sequence of Malassezia restricta CBS 7877.</title>
        <authorList>
            <person name="Morand S.C."/>
            <person name="Bertignac M."/>
            <person name="Iltis A."/>
            <person name="Kolder I."/>
            <person name="Pirovano W."/>
            <person name="Jourdain R."/>
            <person name="Clavaud C."/>
        </authorList>
    </citation>
    <scope>NUCLEOTIDE SEQUENCE [LARGE SCALE GENOMIC DNA]</scope>
    <source>
        <strain evidence="7 8">CBS 7877</strain>
    </source>
</reference>
<dbReference type="NCBIfam" id="TIGR01488">
    <property type="entry name" value="HAD-SF-IB"/>
    <property type="match status" value="1"/>
</dbReference>
<evidence type="ECO:0000313" key="7">
    <source>
        <dbReference type="EMBL" id="AYO41091.1"/>
    </source>
</evidence>
<dbReference type="Pfam" id="PF06888">
    <property type="entry name" value="Put_Phosphatase"/>
    <property type="match status" value="1"/>
</dbReference>
<dbReference type="NCBIfam" id="TIGR01489">
    <property type="entry name" value="DKMTPPase-SF"/>
    <property type="match status" value="1"/>
</dbReference>
<evidence type="ECO:0000256" key="3">
    <source>
        <dbReference type="ARBA" id="ARBA00022801"/>
    </source>
</evidence>
<gene>
    <name evidence="7" type="primary">PS2</name>
    <name evidence="7" type="ORF">DNF11_0141</name>
</gene>
<keyword evidence="3 7" id="KW-0378">Hydrolase</keyword>
<dbReference type="InterPro" id="IPR023214">
    <property type="entry name" value="HAD_sf"/>
</dbReference>
<dbReference type="OrthoDB" id="10267182at2759"/>
<proteinExistence type="predicted"/>
<evidence type="ECO:0000256" key="1">
    <source>
        <dbReference type="ARBA" id="ARBA00001946"/>
    </source>
</evidence>
<feature type="binding site" evidence="6">
    <location>
        <position position="35"/>
    </location>
    <ligand>
        <name>Mg(2+)</name>
        <dbReference type="ChEBI" id="CHEBI:18420"/>
    </ligand>
</feature>
<evidence type="ECO:0000313" key="8">
    <source>
        <dbReference type="Proteomes" id="UP000269793"/>
    </source>
</evidence>
<dbReference type="GO" id="GO:0004427">
    <property type="term" value="F:inorganic diphosphate phosphatase activity"/>
    <property type="evidence" value="ECO:0007669"/>
    <property type="project" value="UniProtKB-EC"/>
</dbReference>
<dbReference type="EC" id="3.6.1.1" evidence="7"/>
<sequence>MVDQKTLAVHSVVLEDPPLDFDALPPVSSQLVVFDFDWSLADQDTDRWIHELLSPRLRIEFVQKISTMQFTDMCAYLLEELHKEGHTPEAIQEALRAMPMHPAMIRGVRSLQSHHHGTDFLLLSNSNEVYIHTILPSKGLAEPPLFTEIVTNPAHWEPNGLLRLRRRISPDGPQHACKVGCSANMCKGDELDAFKQRHADRKYERIVYVGDGGNDFCPVKRLGPNDVAFVRRNRGLARRILQEGGVQCTVRYWTGAWEAEQLLNLLCPPRP</sequence>
<dbReference type="PIRSF" id="PIRSF031051">
    <property type="entry name" value="PyrdxlP_Pase_PHOSPHO2"/>
    <property type="match status" value="1"/>
</dbReference>
<dbReference type="GO" id="GO:0046872">
    <property type="term" value="F:metal ion binding"/>
    <property type="evidence" value="ECO:0007669"/>
    <property type="project" value="UniProtKB-KW"/>
</dbReference>
<dbReference type="GO" id="GO:0016791">
    <property type="term" value="F:phosphatase activity"/>
    <property type="evidence" value="ECO:0007669"/>
    <property type="project" value="InterPro"/>
</dbReference>
<dbReference type="Gene3D" id="3.40.50.1000">
    <property type="entry name" value="HAD superfamily/HAD-like"/>
    <property type="match status" value="1"/>
</dbReference>
<dbReference type="Proteomes" id="UP000269793">
    <property type="component" value="Chromosome I"/>
</dbReference>
<dbReference type="InterPro" id="IPR036412">
    <property type="entry name" value="HAD-like_sf"/>
</dbReference>
<accession>A0A3G2RZ82</accession>
<dbReference type="PANTHER" id="PTHR20889">
    <property type="entry name" value="PHOSPHATASE, ORPHAN 1, 2"/>
    <property type="match status" value="1"/>
</dbReference>
<dbReference type="AlphaFoldDB" id="A0A3G2RZ82"/>
<dbReference type="VEuPathDB" id="FungiDB:DNF11_0141"/>